<name>A0ABQ0MWQ6_9GAMM</name>
<evidence type="ECO:0000313" key="2">
    <source>
        <dbReference type="Proteomes" id="UP000197068"/>
    </source>
</evidence>
<dbReference type="Proteomes" id="UP000197068">
    <property type="component" value="Unassembled WGS sequence"/>
</dbReference>
<dbReference type="RefSeq" id="WP_057179703.1">
    <property type="nucleotide sequence ID" value="NZ_BDQM01000017.1"/>
</dbReference>
<evidence type="ECO:0000313" key="1">
    <source>
        <dbReference type="EMBL" id="GAW96689.1"/>
    </source>
</evidence>
<comment type="caution">
    <text evidence="1">The sequence shown here is derived from an EMBL/GenBank/DDBJ whole genome shotgun (WGS) entry which is preliminary data.</text>
</comment>
<protein>
    <submittedName>
        <fullName evidence="1">Uncharacterized protein</fullName>
    </submittedName>
</protein>
<keyword evidence="2" id="KW-1185">Reference proteome</keyword>
<gene>
    <name evidence="1" type="ORF">MTCD1_02309</name>
</gene>
<dbReference type="EMBL" id="BDQM01000017">
    <property type="protein sequence ID" value="GAW96689.1"/>
    <property type="molecule type" value="Genomic_DNA"/>
</dbReference>
<sequence length="90" mass="10400">MSQSHLSDDFTGLPLSFYRTLEEYCAKKQINTFDYPFVIGMLIASVSWNDVKFVNSLDKGIQTWFVDRFKNDLKTFATPVKKIKLIKKAA</sequence>
<reference evidence="1 2" key="1">
    <citation type="submission" date="2017-06" db="EMBL/GenBank/DDBJ databases">
        <title>Whole Genome Sequences of Colwellia marinimaniae MTCD1.</title>
        <authorList>
            <person name="Kusumoto H."/>
            <person name="Inoue M."/>
            <person name="Tanikawa K."/>
            <person name="Maeji H."/>
            <person name="Cameron J.H."/>
            <person name="Bartlett D.H."/>
        </authorList>
    </citation>
    <scope>NUCLEOTIDE SEQUENCE [LARGE SCALE GENOMIC DNA]</scope>
    <source>
        <strain evidence="1 2">MTCD1</strain>
    </source>
</reference>
<accession>A0ABQ0MWQ6</accession>
<proteinExistence type="predicted"/>
<organism evidence="1 2">
    <name type="scientific">Colwellia marinimaniae</name>
    <dbReference type="NCBI Taxonomy" id="1513592"/>
    <lineage>
        <taxon>Bacteria</taxon>
        <taxon>Pseudomonadati</taxon>
        <taxon>Pseudomonadota</taxon>
        <taxon>Gammaproteobacteria</taxon>
        <taxon>Alteromonadales</taxon>
        <taxon>Colwelliaceae</taxon>
        <taxon>Colwellia</taxon>
    </lineage>
</organism>